<dbReference type="AlphaFoldDB" id="D1B382"/>
<dbReference type="Pfam" id="PF03061">
    <property type="entry name" value="4HBT"/>
    <property type="match status" value="1"/>
</dbReference>
<evidence type="ECO:0000259" key="1">
    <source>
        <dbReference type="Pfam" id="PF03061"/>
    </source>
</evidence>
<dbReference type="InterPro" id="IPR029069">
    <property type="entry name" value="HotDog_dom_sf"/>
</dbReference>
<dbReference type="eggNOG" id="COG2050">
    <property type="taxonomic scope" value="Bacteria"/>
</dbReference>
<dbReference type="PANTHER" id="PTHR47260">
    <property type="entry name" value="UPF0644 PROTEIN PB2B4.06"/>
    <property type="match status" value="1"/>
</dbReference>
<dbReference type="KEGG" id="sdl:Sdel_1536"/>
<reference evidence="3" key="1">
    <citation type="submission" date="2009-11" db="EMBL/GenBank/DDBJ databases">
        <title>The complete genome of Sulfurospirillum deleyianum DSM 6946.</title>
        <authorList>
            <consortium name="US DOE Joint Genome Institute (JGI-PGF)"/>
            <person name="Lucas S."/>
            <person name="Copeland A."/>
            <person name="Lapidus A."/>
            <person name="Glavina del Rio T."/>
            <person name="Dalin E."/>
            <person name="Tice H."/>
            <person name="Bruce D."/>
            <person name="Goodwin L."/>
            <person name="Pitluck S."/>
            <person name="Kyrpides N."/>
            <person name="Mavromatis K."/>
            <person name="Ivanova N."/>
            <person name="Ovchinnikova G."/>
            <person name="Munk A.C."/>
            <person name="Lu M."/>
            <person name="Brettin T."/>
            <person name="Detter J.C."/>
            <person name="Han C."/>
            <person name="Tapia R."/>
            <person name="Larimer F."/>
            <person name="Land M."/>
            <person name="Hauser L."/>
            <person name="Markowitz V."/>
            <person name="Cheng J.F."/>
            <person name="Hugenholtz P."/>
            <person name="Woyke T."/>
            <person name="Wu D."/>
            <person name="Aumann P."/>
            <person name="Schneider S."/>
            <person name="Lang E."/>
            <person name="Spring S."/>
            <person name="Klenk H.P."/>
            <person name="Eisen J.A."/>
        </authorList>
    </citation>
    <scope>NUCLEOTIDE SEQUENCE [LARGE SCALE GENOMIC DNA]</scope>
    <source>
        <strain evidence="3">ATCC 51133 / DSM 6946 / 5175</strain>
    </source>
</reference>
<name>D1B382_SULD5</name>
<dbReference type="InterPro" id="IPR006683">
    <property type="entry name" value="Thioestr_dom"/>
</dbReference>
<accession>D1B382</accession>
<sequence>MKWKVTAKQHISKNCLVCGIENPFGLKTKFYELENKEVVGYFTGHTYLQSYPNILHGGISATILDETIGRAIMAHYGQESFGVTIELNLKYKKPVPLDVELKVVGRIVNDKGRIFEGTGELILPNGEVAVTASGRYMKRNVSQIVESDFIEDEWFASDGKDRDEIEL</sequence>
<keyword evidence="3" id="KW-1185">Reference proteome</keyword>
<reference evidence="2 3" key="2">
    <citation type="journal article" date="2010" name="Stand. Genomic Sci.">
        <title>Complete genome sequence of Sulfurospirillum deleyianum type strain (5175).</title>
        <authorList>
            <person name="Sikorski J."/>
            <person name="Lapidus A."/>
            <person name="Copeland A."/>
            <person name="Glavina Del Rio T."/>
            <person name="Nolan M."/>
            <person name="Lucas S."/>
            <person name="Chen F."/>
            <person name="Tice H."/>
            <person name="Cheng J.F."/>
            <person name="Saunders E."/>
            <person name="Bruce D."/>
            <person name="Goodwin L."/>
            <person name="Pitluck S."/>
            <person name="Ovchinnikova G."/>
            <person name="Pati A."/>
            <person name="Ivanova N."/>
            <person name="Mavromatis K."/>
            <person name="Chen A."/>
            <person name="Palaniappan K."/>
            <person name="Chain P."/>
            <person name="Land M."/>
            <person name="Hauser L."/>
            <person name="Chang Y.J."/>
            <person name="Jeffries C.D."/>
            <person name="Brettin T."/>
            <person name="Detter J.C."/>
            <person name="Han C."/>
            <person name="Rohde M."/>
            <person name="Lang E."/>
            <person name="Spring S."/>
            <person name="Goker M."/>
            <person name="Bristow J."/>
            <person name="Eisen J.A."/>
            <person name="Markowitz V."/>
            <person name="Hugenholtz P."/>
            <person name="Kyrpides N.C."/>
            <person name="Klenk H.P."/>
        </authorList>
    </citation>
    <scope>NUCLEOTIDE SEQUENCE [LARGE SCALE GENOMIC DNA]</scope>
    <source>
        <strain evidence="3">ATCC 51133 / DSM 6946 / 5175</strain>
    </source>
</reference>
<evidence type="ECO:0000313" key="3">
    <source>
        <dbReference type="Proteomes" id="UP000002222"/>
    </source>
</evidence>
<feature type="domain" description="Thioesterase" evidence="1">
    <location>
        <begin position="53"/>
        <end position="126"/>
    </location>
</feature>
<protein>
    <submittedName>
        <fullName evidence="2">Thioesterase superfamily protein</fullName>
    </submittedName>
</protein>
<dbReference type="PANTHER" id="PTHR47260:SF1">
    <property type="entry name" value="UPF0644 PROTEIN PB2B4.06"/>
    <property type="match status" value="1"/>
</dbReference>
<dbReference type="EMBL" id="CP001816">
    <property type="protein sequence ID" value="ACZ12552.1"/>
    <property type="molecule type" value="Genomic_DNA"/>
</dbReference>
<dbReference type="RefSeq" id="WP_012857302.1">
    <property type="nucleotide sequence ID" value="NC_013512.1"/>
</dbReference>
<dbReference type="Proteomes" id="UP000002222">
    <property type="component" value="Chromosome"/>
</dbReference>
<dbReference type="STRING" id="525898.Sdel_1536"/>
<dbReference type="HOGENOM" id="CLU_089876_6_2_7"/>
<dbReference type="OrthoDB" id="5297685at2"/>
<dbReference type="GO" id="GO:0016790">
    <property type="term" value="F:thiolester hydrolase activity"/>
    <property type="evidence" value="ECO:0007669"/>
    <property type="project" value="UniProtKB-ARBA"/>
</dbReference>
<dbReference type="Gene3D" id="3.10.129.10">
    <property type="entry name" value="Hotdog Thioesterase"/>
    <property type="match status" value="1"/>
</dbReference>
<dbReference type="SUPFAM" id="SSF54637">
    <property type="entry name" value="Thioesterase/thiol ester dehydrase-isomerase"/>
    <property type="match status" value="1"/>
</dbReference>
<proteinExistence type="predicted"/>
<gene>
    <name evidence="2" type="ordered locus">Sdel_1536</name>
</gene>
<dbReference type="CDD" id="cd03443">
    <property type="entry name" value="PaaI_thioesterase"/>
    <property type="match status" value="1"/>
</dbReference>
<organism evidence="2 3">
    <name type="scientific">Sulfurospirillum deleyianum (strain ATCC 51133 / DSM 6946 / 5175)</name>
    <dbReference type="NCBI Taxonomy" id="525898"/>
    <lineage>
        <taxon>Bacteria</taxon>
        <taxon>Pseudomonadati</taxon>
        <taxon>Campylobacterota</taxon>
        <taxon>Epsilonproteobacteria</taxon>
        <taxon>Campylobacterales</taxon>
        <taxon>Sulfurospirillaceae</taxon>
        <taxon>Sulfurospirillum</taxon>
    </lineage>
</organism>
<dbReference type="InterPro" id="IPR052061">
    <property type="entry name" value="PTE-AB_protein"/>
</dbReference>
<evidence type="ECO:0000313" key="2">
    <source>
        <dbReference type="EMBL" id="ACZ12552.1"/>
    </source>
</evidence>